<accession>A0A2P6U261</accession>
<evidence type="ECO:0000256" key="3">
    <source>
        <dbReference type="ARBA" id="ARBA00022692"/>
    </source>
</evidence>
<keyword evidence="7" id="KW-0539">Nucleus</keyword>
<feature type="compositionally biased region" description="Gly residues" evidence="8">
    <location>
        <begin position="533"/>
        <end position="552"/>
    </location>
</feature>
<evidence type="ECO:0000256" key="9">
    <source>
        <dbReference type="SAM" id="Phobius"/>
    </source>
</evidence>
<evidence type="ECO:0000256" key="1">
    <source>
        <dbReference type="ARBA" id="ARBA00004575"/>
    </source>
</evidence>
<keyword evidence="4 10" id="KW-0732">Signal</keyword>
<evidence type="ECO:0000256" key="2">
    <source>
        <dbReference type="ARBA" id="ARBA00005748"/>
    </source>
</evidence>
<comment type="subcellular location">
    <subcellularLocation>
        <location evidence="1">Nucleus inner membrane</location>
        <topology evidence="1">Multi-pass membrane protein</topology>
        <orientation evidence="1">Nucleoplasmic side</orientation>
    </subcellularLocation>
</comment>
<dbReference type="GO" id="GO:0005637">
    <property type="term" value="C:nuclear inner membrane"/>
    <property type="evidence" value="ECO:0007669"/>
    <property type="project" value="UniProtKB-SubCell"/>
</dbReference>
<comment type="similarity">
    <text evidence="2">Belongs to the NEMP family.</text>
</comment>
<dbReference type="OrthoDB" id="509138at2759"/>
<evidence type="ECO:0000256" key="4">
    <source>
        <dbReference type="ARBA" id="ARBA00022729"/>
    </source>
</evidence>
<feature type="chain" id="PRO_5015119652" evidence="10">
    <location>
        <begin position="22"/>
        <end position="598"/>
    </location>
</feature>
<organism evidence="11 12">
    <name type="scientific">Chlorella sorokiniana</name>
    <name type="common">Freshwater green alga</name>
    <dbReference type="NCBI Taxonomy" id="3076"/>
    <lineage>
        <taxon>Eukaryota</taxon>
        <taxon>Viridiplantae</taxon>
        <taxon>Chlorophyta</taxon>
        <taxon>core chlorophytes</taxon>
        <taxon>Trebouxiophyceae</taxon>
        <taxon>Chlorellales</taxon>
        <taxon>Chlorellaceae</taxon>
        <taxon>Chlorella clade</taxon>
        <taxon>Chlorella</taxon>
    </lineage>
</organism>
<feature type="region of interest" description="Disordered" evidence="8">
    <location>
        <begin position="441"/>
        <end position="493"/>
    </location>
</feature>
<keyword evidence="3 9" id="KW-0812">Transmembrane</keyword>
<evidence type="ECO:0000256" key="10">
    <source>
        <dbReference type="SAM" id="SignalP"/>
    </source>
</evidence>
<feature type="transmembrane region" description="Helical" evidence="9">
    <location>
        <begin position="196"/>
        <end position="216"/>
    </location>
</feature>
<evidence type="ECO:0000313" key="11">
    <source>
        <dbReference type="EMBL" id="PRW60403.1"/>
    </source>
</evidence>
<keyword evidence="5 9" id="KW-1133">Transmembrane helix</keyword>
<dbReference type="PANTHER" id="PTHR13598">
    <property type="entry name" value="AT07567P-RELATED"/>
    <property type="match status" value="1"/>
</dbReference>
<gene>
    <name evidence="11" type="ORF">C2E21_0957</name>
</gene>
<sequence>MARRRGLLCGLLAAAVAVAAAAAVRADALDAFPDAGGHQPGATQSPPGFLAQVVRLDDGTVLQAQEFKGPPRLQALPYLFTDTRVEVHCPAHVDYRVFTGGSMEEVRAAYTRGEHAWCGLPRMLHGSPNCTVSARPYGSTFVAIAKPKSWLGSDEGRACQMHRIESFAMPRLLAAVVGGFLFWNAALLSTSTPFRLTGGTLGFMALSSLIVLLYLYRRVPHKGKLLAGTAVFGSSFLATMRWLFGVWLPSANQVLHHPLTLSYLGLSGLTGLALTYYYNNTENHKINTMLRVALQLVGLGAVYFSGTMPEASAALCAGLLGAKALFHLRQYRSLRSAFDSAKADVKQLASDEGEVPLAARAGGEVGLPARGAAGQPAAPSAAAQQQDRTPAVGTGRQQAAPEVSPLVQRGLILNEETGHIIGIGKATYNRLVESGYVVDQISGTITPPPPSPDSPARSGRARGSGRRRRSGPLDAMSQTNKESGGGDSPGQRFSEAEAKRIVAEATGGADVRDYSGDAIGGSGGGQPSSLAGGEIGGGHGLEGGPGPTGGAGADAMTRPSGGAAERIMHSGGTLGGGNMGQSSMGAGPVQRPDLDPSH</sequence>
<feature type="transmembrane region" description="Helical" evidence="9">
    <location>
        <begin position="225"/>
        <end position="248"/>
    </location>
</feature>
<dbReference type="PROSITE" id="PS51318">
    <property type="entry name" value="TAT"/>
    <property type="match status" value="1"/>
</dbReference>
<evidence type="ECO:0000313" key="12">
    <source>
        <dbReference type="Proteomes" id="UP000239899"/>
    </source>
</evidence>
<feature type="region of interest" description="Disordered" evidence="8">
    <location>
        <begin position="366"/>
        <end position="403"/>
    </location>
</feature>
<evidence type="ECO:0000256" key="6">
    <source>
        <dbReference type="ARBA" id="ARBA00023136"/>
    </source>
</evidence>
<dbReference type="AlphaFoldDB" id="A0A2P6U261"/>
<feature type="compositionally biased region" description="Basic residues" evidence="8">
    <location>
        <begin position="459"/>
        <end position="470"/>
    </location>
</feature>
<protein>
    <submittedName>
        <fullName evidence="11">Transmembrane 194A isoform X1</fullName>
    </submittedName>
</protein>
<dbReference type="InterPro" id="IPR006311">
    <property type="entry name" value="TAT_signal"/>
</dbReference>
<feature type="transmembrane region" description="Helical" evidence="9">
    <location>
        <begin position="260"/>
        <end position="277"/>
    </location>
</feature>
<proteinExistence type="inferred from homology"/>
<dbReference type="STRING" id="3076.A0A2P6U261"/>
<evidence type="ECO:0000256" key="5">
    <source>
        <dbReference type="ARBA" id="ARBA00022989"/>
    </source>
</evidence>
<feature type="compositionally biased region" description="Low complexity" evidence="8">
    <location>
        <begin position="366"/>
        <end position="386"/>
    </location>
</feature>
<feature type="signal peptide" evidence="10">
    <location>
        <begin position="1"/>
        <end position="21"/>
    </location>
</feature>
<comment type="caution">
    <text evidence="11">The sequence shown here is derived from an EMBL/GenBank/DDBJ whole genome shotgun (WGS) entry which is preliminary data.</text>
</comment>
<feature type="region of interest" description="Disordered" evidence="8">
    <location>
        <begin position="511"/>
        <end position="598"/>
    </location>
</feature>
<dbReference type="Pfam" id="PF10225">
    <property type="entry name" value="NEMP"/>
    <property type="match status" value="1"/>
</dbReference>
<dbReference type="InterPro" id="IPR019358">
    <property type="entry name" value="NEMP_fam"/>
</dbReference>
<keyword evidence="6 9" id="KW-0472">Membrane</keyword>
<evidence type="ECO:0000256" key="8">
    <source>
        <dbReference type="SAM" id="MobiDB-lite"/>
    </source>
</evidence>
<dbReference type="PANTHER" id="PTHR13598:SF1">
    <property type="entry name" value="AT07567P-RELATED"/>
    <property type="match status" value="1"/>
</dbReference>
<evidence type="ECO:0000256" key="7">
    <source>
        <dbReference type="ARBA" id="ARBA00023242"/>
    </source>
</evidence>
<keyword evidence="12" id="KW-1185">Reference proteome</keyword>
<dbReference type="Proteomes" id="UP000239899">
    <property type="component" value="Unassembled WGS sequence"/>
</dbReference>
<reference evidence="11 12" key="1">
    <citation type="journal article" date="2018" name="Plant J.">
        <title>Genome sequences of Chlorella sorokiniana UTEX 1602 and Micractinium conductrix SAG 241.80: implications to maltose excretion by a green alga.</title>
        <authorList>
            <person name="Arriola M.B."/>
            <person name="Velmurugan N."/>
            <person name="Zhang Y."/>
            <person name="Plunkett M.H."/>
            <person name="Hondzo H."/>
            <person name="Barney B.M."/>
        </authorList>
    </citation>
    <scope>NUCLEOTIDE SEQUENCE [LARGE SCALE GENOMIC DNA]</scope>
    <source>
        <strain evidence="12">UTEX 1602</strain>
    </source>
</reference>
<dbReference type="EMBL" id="LHPG02000002">
    <property type="protein sequence ID" value="PRW60403.1"/>
    <property type="molecule type" value="Genomic_DNA"/>
</dbReference>
<name>A0A2P6U261_CHLSO</name>